<dbReference type="Gene3D" id="3.60.15.10">
    <property type="entry name" value="Ribonuclease Z/Hydroxyacylglutathione hydrolase-like"/>
    <property type="match status" value="1"/>
</dbReference>
<dbReference type="GO" id="GO:0046872">
    <property type="term" value="F:metal ion binding"/>
    <property type="evidence" value="ECO:0007669"/>
    <property type="project" value="UniProtKB-KW"/>
</dbReference>
<evidence type="ECO:0000256" key="2">
    <source>
        <dbReference type="ARBA" id="ARBA00007749"/>
    </source>
</evidence>
<sequence length="264" mass="29071">MAGRILLNEWTVLAIHYGTAQRPVSDLILETDDIHDRPSQIDYFVWLIRLEGRLILVDTGFEAGEGAARGRTLLIHPVAALSSLGIKSSEITDVVVTHLHYDHAGNLPAFPNATFHIQDREMAYGTGRCMCHERMRRPFATEGVVDAVRLVFQSRVRFHDGDGEIVPGCRVHLVGGHSKGLQVVTVATGGALLVIASDALHFQHYLENDGAFPLFADYLEVIEGYNKLRVLAGANGLIIPGHDPEVLRKFSPLAPDLQFARVLL</sequence>
<dbReference type="GO" id="GO:0016787">
    <property type="term" value="F:hydrolase activity"/>
    <property type="evidence" value="ECO:0007669"/>
    <property type="project" value="UniProtKB-KW"/>
</dbReference>
<dbReference type="Proteomes" id="UP000198723">
    <property type="component" value="Unassembled WGS sequence"/>
</dbReference>
<protein>
    <submittedName>
        <fullName evidence="7">Glyoxylase, beta-lactamase superfamily II</fullName>
    </submittedName>
</protein>
<comment type="cofactor">
    <cofactor evidence="1">
        <name>Zn(2+)</name>
        <dbReference type="ChEBI" id="CHEBI:29105"/>
    </cofactor>
</comment>
<dbReference type="InterPro" id="IPR051013">
    <property type="entry name" value="MBL_superfamily_lactonases"/>
</dbReference>
<reference evidence="7 8" key="1">
    <citation type="submission" date="2016-08" db="EMBL/GenBank/DDBJ databases">
        <authorList>
            <person name="Seilhamer J.J."/>
        </authorList>
    </citation>
    <scope>NUCLEOTIDE SEQUENCE [LARGE SCALE GENOMIC DNA]</scope>
    <source>
        <strain evidence="7 8">HBR26</strain>
    </source>
</reference>
<evidence type="ECO:0000256" key="1">
    <source>
        <dbReference type="ARBA" id="ARBA00001947"/>
    </source>
</evidence>
<dbReference type="EMBL" id="FMAJ01000027">
    <property type="protein sequence ID" value="SCB61927.1"/>
    <property type="molecule type" value="Genomic_DNA"/>
</dbReference>
<dbReference type="PANTHER" id="PTHR42978">
    <property type="entry name" value="QUORUM-QUENCHING LACTONASE YTNP-RELATED-RELATED"/>
    <property type="match status" value="1"/>
</dbReference>
<dbReference type="CDD" id="cd07729">
    <property type="entry name" value="AHL_lactonase_MBL-fold"/>
    <property type="match status" value="1"/>
</dbReference>
<name>A0A1C3YBN4_9HYPH</name>
<keyword evidence="3" id="KW-0479">Metal-binding</keyword>
<proteinExistence type="inferred from homology"/>
<organism evidence="7 8">
    <name type="scientific">Rhizobium aethiopicum</name>
    <dbReference type="NCBI Taxonomy" id="1138170"/>
    <lineage>
        <taxon>Bacteria</taxon>
        <taxon>Pseudomonadati</taxon>
        <taxon>Pseudomonadota</taxon>
        <taxon>Alphaproteobacteria</taxon>
        <taxon>Hyphomicrobiales</taxon>
        <taxon>Rhizobiaceae</taxon>
        <taxon>Rhizobium/Agrobacterium group</taxon>
        <taxon>Rhizobium</taxon>
    </lineage>
</organism>
<feature type="domain" description="Metallo-beta-lactamase" evidence="6">
    <location>
        <begin position="42"/>
        <end position="242"/>
    </location>
</feature>
<dbReference type="RefSeq" id="WP_077995107.1">
    <property type="nucleotide sequence ID" value="NZ_FMAJ01000027.1"/>
</dbReference>
<evidence type="ECO:0000256" key="4">
    <source>
        <dbReference type="ARBA" id="ARBA00022801"/>
    </source>
</evidence>
<dbReference type="InterPro" id="IPR001279">
    <property type="entry name" value="Metallo-B-lactamas"/>
</dbReference>
<gene>
    <name evidence="7" type="ORF">GA0061105_12718</name>
</gene>
<dbReference type="SMART" id="SM00849">
    <property type="entry name" value="Lactamase_B"/>
    <property type="match status" value="1"/>
</dbReference>
<keyword evidence="4" id="KW-0378">Hydrolase</keyword>
<dbReference type="InterPro" id="IPR036866">
    <property type="entry name" value="RibonucZ/Hydroxyglut_hydro"/>
</dbReference>
<dbReference type="PANTHER" id="PTHR42978:SF7">
    <property type="entry name" value="METALLO-HYDROLASE RV2300C-RELATED"/>
    <property type="match status" value="1"/>
</dbReference>
<evidence type="ECO:0000313" key="8">
    <source>
        <dbReference type="Proteomes" id="UP000198723"/>
    </source>
</evidence>
<evidence type="ECO:0000256" key="5">
    <source>
        <dbReference type="ARBA" id="ARBA00022833"/>
    </source>
</evidence>
<keyword evidence="5" id="KW-0862">Zinc</keyword>
<evidence type="ECO:0000256" key="3">
    <source>
        <dbReference type="ARBA" id="ARBA00022723"/>
    </source>
</evidence>
<dbReference type="SUPFAM" id="SSF56281">
    <property type="entry name" value="Metallo-hydrolase/oxidoreductase"/>
    <property type="match status" value="1"/>
</dbReference>
<accession>A0A1C3YBN4</accession>
<dbReference type="STRING" id="1138170.GA0061105_12718"/>
<evidence type="ECO:0000259" key="6">
    <source>
        <dbReference type="SMART" id="SM00849"/>
    </source>
</evidence>
<evidence type="ECO:0000313" key="7">
    <source>
        <dbReference type="EMBL" id="SCB61927.1"/>
    </source>
</evidence>
<dbReference type="Pfam" id="PF00753">
    <property type="entry name" value="Lactamase_B"/>
    <property type="match status" value="1"/>
</dbReference>
<dbReference type="AlphaFoldDB" id="A0A1C3YBN4"/>
<comment type="similarity">
    <text evidence="2">Belongs to the metallo-beta-lactamase superfamily.</text>
</comment>